<reference evidence="2" key="1">
    <citation type="submission" date="2017-02" db="EMBL/GenBank/DDBJ databases">
        <authorList>
            <person name="Varghese N."/>
            <person name="Submissions S."/>
        </authorList>
    </citation>
    <scope>NUCLEOTIDE SEQUENCE [LARGE SCALE GENOMIC DNA]</scope>
    <source>
        <strain evidence="2">ATCC 25662</strain>
    </source>
</reference>
<accession>A0A1T4PVS9</accession>
<dbReference type="STRING" id="118967.SAMN02745191_2194"/>
<dbReference type="Pfam" id="PF12710">
    <property type="entry name" value="HAD"/>
    <property type="match status" value="1"/>
</dbReference>
<dbReference type="InterPro" id="IPR023214">
    <property type="entry name" value="HAD_sf"/>
</dbReference>
<dbReference type="InterPro" id="IPR036412">
    <property type="entry name" value="HAD-like_sf"/>
</dbReference>
<dbReference type="RefSeq" id="WP_159443787.1">
    <property type="nucleotide sequence ID" value="NZ_FUWY01000007.1"/>
</dbReference>
<sequence>MKNKIVIYDFDGTLTPYSVPKIELMDKIGCTAQEYEEKMKAWLALNPTKDVFDAYYITFLNVLKEYGYPLTDETFAMGGNLNDYNPGVIEYFEDIKNLTKNYLVSSGFKVPLQHSGVAKYFDEIYGTVFSYDENKTATGIAYAMNDRRKVDKIKEICALNHLDDLNLENVIYIGDGLTDAYAMSFVKEHGGLPIFVYQPHENLDAFNELKNKGIVDHAFVADYSRDTDLYNTILEFLHK</sequence>
<dbReference type="SUPFAM" id="SSF56784">
    <property type="entry name" value="HAD-like"/>
    <property type="match status" value="1"/>
</dbReference>
<protein>
    <submittedName>
        <fullName evidence="1">Phosphoserine phosphatase</fullName>
    </submittedName>
</protein>
<name>A0A1T4PVS9_9FIRM</name>
<dbReference type="EMBL" id="FUWY01000007">
    <property type="protein sequence ID" value="SJZ95569.1"/>
    <property type="molecule type" value="Genomic_DNA"/>
</dbReference>
<evidence type="ECO:0000313" key="1">
    <source>
        <dbReference type="EMBL" id="SJZ95569.1"/>
    </source>
</evidence>
<evidence type="ECO:0000313" key="2">
    <source>
        <dbReference type="Proteomes" id="UP000243297"/>
    </source>
</evidence>
<organism evidence="1 2">
    <name type="scientific">Anaerorhabdus furcosa</name>
    <dbReference type="NCBI Taxonomy" id="118967"/>
    <lineage>
        <taxon>Bacteria</taxon>
        <taxon>Bacillati</taxon>
        <taxon>Bacillota</taxon>
        <taxon>Erysipelotrichia</taxon>
        <taxon>Erysipelotrichales</taxon>
        <taxon>Erysipelotrichaceae</taxon>
        <taxon>Anaerorhabdus</taxon>
    </lineage>
</organism>
<dbReference type="AlphaFoldDB" id="A0A1T4PVS9"/>
<dbReference type="OrthoDB" id="9785423at2"/>
<proteinExistence type="predicted"/>
<gene>
    <name evidence="1" type="ORF">SAMN02745191_2194</name>
</gene>
<keyword evidence="2" id="KW-1185">Reference proteome</keyword>
<dbReference type="Proteomes" id="UP000243297">
    <property type="component" value="Unassembled WGS sequence"/>
</dbReference>
<dbReference type="Gene3D" id="3.40.50.1000">
    <property type="entry name" value="HAD superfamily/HAD-like"/>
    <property type="match status" value="1"/>
</dbReference>